<dbReference type="SUPFAM" id="SSF53807">
    <property type="entry name" value="Helical backbone' metal receptor"/>
    <property type="match status" value="1"/>
</dbReference>
<accession>A0A0K1REV2</accession>
<keyword evidence="4" id="KW-0732">Signal</keyword>
<dbReference type="GO" id="GO:0030313">
    <property type="term" value="C:cell envelope"/>
    <property type="evidence" value="ECO:0007669"/>
    <property type="project" value="UniProtKB-SubCell"/>
</dbReference>
<dbReference type="Proteomes" id="UP000060016">
    <property type="component" value="Chromosome"/>
</dbReference>
<reference evidence="6 7" key="1">
    <citation type="submission" date="2015-08" db="EMBL/GenBank/DDBJ databases">
        <authorList>
            <person name="Babu N.S."/>
            <person name="Beckwith C.J."/>
            <person name="Beseler K.G."/>
            <person name="Brison A."/>
            <person name="Carone J.V."/>
            <person name="Caskin T.P."/>
            <person name="Diamond M."/>
            <person name="Durham M.E."/>
            <person name="Foxe J.M."/>
            <person name="Go M."/>
            <person name="Henderson B.A."/>
            <person name="Jones I.B."/>
            <person name="McGettigan J.A."/>
            <person name="Micheletti S.J."/>
            <person name="Nasrallah M.E."/>
            <person name="Ortiz D."/>
            <person name="Piller C.R."/>
            <person name="Privatt S.R."/>
            <person name="Schneider S.L."/>
            <person name="Sharp S."/>
            <person name="Smith T.C."/>
            <person name="Stanton J.D."/>
            <person name="Ullery H.E."/>
            <person name="Wilson R.J."/>
            <person name="Serrano M.G."/>
            <person name="Buck G."/>
            <person name="Lee V."/>
            <person name="Wang Y."/>
            <person name="Carvalho R."/>
            <person name="Voegtly L."/>
            <person name="Shi R."/>
            <person name="Duckworth R."/>
            <person name="Johnson A."/>
            <person name="Loviza R."/>
            <person name="Walstead R."/>
            <person name="Shah Z."/>
            <person name="Kiflezghi M."/>
            <person name="Wade K."/>
            <person name="Ball S.L."/>
            <person name="Bradley K.W."/>
            <person name="Asai D.J."/>
            <person name="Bowman C.A."/>
            <person name="Russell D.A."/>
            <person name="Pope W.H."/>
            <person name="Jacobs-Sera D."/>
            <person name="Hendrix R.W."/>
            <person name="Hatfull G.F."/>
        </authorList>
    </citation>
    <scope>NUCLEOTIDE SEQUENCE [LARGE SCALE GENOMIC DNA]</scope>
    <source>
        <strain evidence="6 7">PUDD_83A45</strain>
    </source>
</reference>
<evidence type="ECO:0000256" key="1">
    <source>
        <dbReference type="ARBA" id="ARBA00004196"/>
    </source>
</evidence>
<evidence type="ECO:0000256" key="5">
    <source>
        <dbReference type="SAM" id="MobiDB-lite"/>
    </source>
</evidence>
<evidence type="ECO:0008006" key="8">
    <source>
        <dbReference type="Google" id="ProtNLM"/>
    </source>
</evidence>
<dbReference type="PANTHER" id="PTHR42953:SF1">
    <property type="entry name" value="METAL-BINDING PROTEIN HI_0362-RELATED"/>
    <property type="match status" value="1"/>
</dbReference>
<dbReference type="InterPro" id="IPR050492">
    <property type="entry name" value="Bact_metal-bind_prot9"/>
</dbReference>
<dbReference type="Gene3D" id="3.40.50.1980">
    <property type="entry name" value="Nitrogenase molybdenum iron protein domain"/>
    <property type="match status" value="1"/>
</dbReference>
<keyword evidence="2" id="KW-0813">Transport</keyword>
<sequence length="323" mass="35032">MIPGLAVVAAVALVGASVSSCSSESQSDNAADIIATTNVWADVAAAVTGSEVAAIISDASIDPHHFEPAAKDLARVKAANLVVANGGHYDQAIYRVAEQDRVIFAVPPHAHDEHDNDHEHDHGHDHDHEGHDHEGHDHEHGWIDTIPESMDELEHVWFATSKVKDVATQVADRTGGSAEDVVARMDAIQQRLDSFKHVHLAMTEPIAAPLIWGTELHDITPESYLLATLNEVEPSASAVAETLALIESGFLDFLVVNPQSTNSATDRLAQAAKDNNLPIVEIRETPPEGMNFLDYFEQVVHEIESIVNAAEPRPDTELPRFNN</sequence>
<name>A0A0K1REV2_9CORY</name>
<dbReference type="EMBL" id="CP012342">
    <property type="protein sequence ID" value="AKV59706.1"/>
    <property type="molecule type" value="Genomic_DNA"/>
</dbReference>
<evidence type="ECO:0000256" key="3">
    <source>
        <dbReference type="ARBA" id="ARBA00022723"/>
    </source>
</evidence>
<gene>
    <name evidence="6" type="ORF">AK829_11915</name>
</gene>
<dbReference type="InterPro" id="IPR006127">
    <property type="entry name" value="ZnuA-like"/>
</dbReference>
<dbReference type="KEGG" id="crie:AK829_11915"/>
<organism evidence="6 7">
    <name type="scientific">Corynebacterium riegelii</name>
    <dbReference type="NCBI Taxonomy" id="156976"/>
    <lineage>
        <taxon>Bacteria</taxon>
        <taxon>Bacillati</taxon>
        <taxon>Actinomycetota</taxon>
        <taxon>Actinomycetes</taxon>
        <taxon>Mycobacteriales</taxon>
        <taxon>Corynebacteriaceae</taxon>
        <taxon>Corynebacterium</taxon>
    </lineage>
</organism>
<evidence type="ECO:0000256" key="2">
    <source>
        <dbReference type="ARBA" id="ARBA00022448"/>
    </source>
</evidence>
<feature type="region of interest" description="Disordered" evidence="5">
    <location>
        <begin position="109"/>
        <end position="140"/>
    </location>
</feature>
<dbReference type="GO" id="GO:0030001">
    <property type="term" value="P:metal ion transport"/>
    <property type="evidence" value="ECO:0007669"/>
    <property type="project" value="InterPro"/>
</dbReference>
<keyword evidence="3" id="KW-0479">Metal-binding</keyword>
<comment type="subcellular location">
    <subcellularLocation>
        <location evidence="1">Cell envelope</location>
    </subcellularLocation>
</comment>
<dbReference type="PANTHER" id="PTHR42953">
    <property type="entry name" value="HIGH-AFFINITY ZINC UPTAKE SYSTEM PROTEIN ZNUA-RELATED"/>
    <property type="match status" value="1"/>
</dbReference>
<evidence type="ECO:0000256" key="4">
    <source>
        <dbReference type="ARBA" id="ARBA00022729"/>
    </source>
</evidence>
<dbReference type="GO" id="GO:0046872">
    <property type="term" value="F:metal ion binding"/>
    <property type="evidence" value="ECO:0007669"/>
    <property type="project" value="UniProtKB-KW"/>
</dbReference>
<proteinExistence type="predicted"/>
<evidence type="ECO:0000313" key="7">
    <source>
        <dbReference type="Proteomes" id="UP000060016"/>
    </source>
</evidence>
<dbReference type="PATRIC" id="fig|156976.3.peg.2408"/>
<dbReference type="STRING" id="156976.AK829_11915"/>
<dbReference type="AlphaFoldDB" id="A0A0K1REV2"/>
<protein>
    <recommendedName>
        <fullName evidence="8">ABC transporter substrate-binding protein</fullName>
    </recommendedName>
</protein>
<evidence type="ECO:0000313" key="6">
    <source>
        <dbReference type="EMBL" id="AKV59706.1"/>
    </source>
</evidence>
<dbReference type="Pfam" id="PF01297">
    <property type="entry name" value="ZnuA"/>
    <property type="match status" value="1"/>
</dbReference>
<keyword evidence="7" id="KW-1185">Reference proteome</keyword>